<dbReference type="GO" id="GO:0005524">
    <property type="term" value="F:ATP binding"/>
    <property type="evidence" value="ECO:0007669"/>
    <property type="project" value="UniProtKB-UniRule"/>
</dbReference>
<keyword evidence="6 11" id="KW-0547">Nucleotide-binding</keyword>
<dbReference type="InterPro" id="IPR006194">
    <property type="entry name" value="Gly-tRNA-synth_heterodimer"/>
</dbReference>
<proteinExistence type="inferred from homology"/>
<dbReference type="GO" id="GO:0004820">
    <property type="term" value="F:glycine-tRNA ligase activity"/>
    <property type="evidence" value="ECO:0007669"/>
    <property type="project" value="UniProtKB-UniRule"/>
</dbReference>
<dbReference type="SUPFAM" id="SSF109604">
    <property type="entry name" value="HD-domain/PDEase-like"/>
    <property type="match status" value="1"/>
</dbReference>
<dbReference type="NCBIfam" id="TIGR00211">
    <property type="entry name" value="glyS"/>
    <property type="match status" value="1"/>
</dbReference>
<dbReference type="EMBL" id="SLWQ01000003">
    <property type="protein sequence ID" value="TCO41144.1"/>
    <property type="molecule type" value="Genomic_DNA"/>
</dbReference>
<dbReference type="Proteomes" id="UP000294862">
    <property type="component" value="Unassembled WGS sequence"/>
</dbReference>
<keyword evidence="5 11" id="KW-0436">Ligase</keyword>
<dbReference type="GO" id="GO:0004814">
    <property type="term" value="F:arginine-tRNA ligase activity"/>
    <property type="evidence" value="ECO:0007669"/>
    <property type="project" value="InterPro"/>
</dbReference>
<dbReference type="PANTHER" id="PTHR30075:SF2">
    <property type="entry name" value="GLYCINE--TRNA LIGASE, CHLOROPLASTIC_MITOCHONDRIAL 2"/>
    <property type="match status" value="1"/>
</dbReference>
<evidence type="ECO:0000256" key="10">
    <source>
        <dbReference type="ARBA" id="ARBA00047937"/>
    </source>
</evidence>
<dbReference type="PANTHER" id="PTHR30075">
    <property type="entry name" value="GLYCYL-TRNA SYNTHETASE"/>
    <property type="match status" value="1"/>
</dbReference>
<evidence type="ECO:0000256" key="2">
    <source>
        <dbReference type="ARBA" id="ARBA00008226"/>
    </source>
</evidence>
<sequence>MSQDHASLLIELGTEELPPKALDELAAAFASGICDGLARRGIAADLAGARRYCSPRRLAVLVPGVAAQQPLQKSEALGPYVNIGLDANGAPTPALLGFAAKNGVAVDQLQRTTDAKGERFVARSEKPGQSTAALLPEIVTEALKALPIPKPMRWGEHDYTFVRPAHWLVILHGDTVVDADMLGLRSGRSSRGHRFHHPQPVHVADADGWLDALRAAKVLADPAERRERVRAEVARVAPAGSTPRLSDALLDEIANLTEWPVGIACAFEREFLAVPQEALVTTMETNQKFVPVFDAEGRLTAHFIGVANIESKDPAEIRKGYERVIRPRFADAKFFFDEDLETPLASQQDALKSVTYQQALGSVWDKTVRVAELARVIANRLRDAGIAVDAALATRAAALSRCDLMTRMVGEFPELQGTMGRYYAAAGGEDAQVAQALDEFYRPRFAGDGIAQGKVGQVLAVAERIDTLAGIFAVGMKPSGNKDPFALRRAALGLARTLIEGDLALDLRAQFDEALAQLPDGALAAGLPKGKDGTVAVFDAAARRAALGAELYDFVLDRLRGYYVDRGVPVEAFQAVRELAPADLADFDRRLRAVVEFAALPEARALAAANKRINNLLRQAGGMELGDVDDALLEDGAERALSEAFRAAAADAKAHVAQRDYVGMLRRLAQLREPIDRFFQDVMVMVDDGRVRANRLSLLGAVAGSFLAVADISQLPAA</sequence>
<keyword evidence="9 11" id="KW-0030">Aminoacyl-tRNA synthetase</keyword>
<dbReference type="InterPro" id="IPR008909">
    <property type="entry name" value="DALR_anticod-bd"/>
</dbReference>
<name>A0A4R2I9N5_9GAMM</name>
<reference evidence="13 14" key="1">
    <citation type="journal article" date="2015" name="Stand. Genomic Sci.">
        <title>Genomic Encyclopedia of Bacterial and Archaeal Type Strains, Phase III: the genomes of soil and plant-associated and newly described type strains.</title>
        <authorList>
            <person name="Whitman W.B."/>
            <person name="Woyke T."/>
            <person name="Klenk H.P."/>
            <person name="Zhou Y."/>
            <person name="Lilburn T.G."/>
            <person name="Beck B.J."/>
            <person name="De Vos P."/>
            <person name="Vandamme P."/>
            <person name="Eisen J.A."/>
            <person name="Garrity G."/>
            <person name="Hugenholtz P."/>
            <person name="Kyrpides N.C."/>
        </authorList>
    </citation>
    <scope>NUCLEOTIDE SEQUENCE [LARGE SCALE GENOMIC DNA]</scope>
    <source>
        <strain evidence="13 14">A3</strain>
    </source>
</reference>
<evidence type="ECO:0000313" key="14">
    <source>
        <dbReference type="Proteomes" id="UP000294862"/>
    </source>
</evidence>
<dbReference type="GO" id="GO:0005829">
    <property type="term" value="C:cytosol"/>
    <property type="evidence" value="ECO:0007669"/>
    <property type="project" value="TreeGrafter"/>
</dbReference>
<dbReference type="InterPro" id="IPR015944">
    <property type="entry name" value="Gly-tRNA-synth_bsu"/>
</dbReference>
<evidence type="ECO:0000256" key="8">
    <source>
        <dbReference type="ARBA" id="ARBA00022917"/>
    </source>
</evidence>
<feature type="domain" description="DALR anticodon binding" evidence="12">
    <location>
        <begin position="608"/>
        <end position="703"/>
    </location>
</feature>
<dbReference type="GO" id="GO:0006420">
    <property type="term" value="P:arginyl-tRNA aminoacylation"/>
    <property type="evidence" value="ECO:0007669"/>
    <property type="project" value="InterPro"/>
</dbReference>
<keyword evidence="8 11" id="KW-0648">Protein biosynthesis</keyword>
<dbReference type="GO" id="GO:0006426">
    <property type="term" value="P:glycyl-tRNA aminoacylation"/>
    <property type="evidence" value="ECO:0007669"/>
    <property type="project" value="UniProtKB-UniRule"/>
</dbReference>
<evidence type="ECO:0000256" key="9">
    <source>
        <dbReference type="ARBA" id="ARBA00023146"/>
    </source>
</evidence>
<dbReference type="Pfam" id="PF05746">
    <property type="entry name" value="DALR_1"/>
    <property type="match status" value="1"/>
</dbReference>
<dbReference type="Pfam" id="PF02092">
    <property type="entry name" value="tRNA_synt_2f"/>
    <property type="match status" value="1"/>
</dbReference>
<comment type="subcellular location">
    <subcellularLocation>
        <location evidence="1 11">Cytoplasm</location>
    </subcellularLocation>
</comment>
<evidence type="ECO:0000256" key="3">
    <source>
        <dbReference type="ARBA" id="ARBA00011209"/>
    </source>
</evidence>
<evidence type="ECO:0000256" key="5">
    <source>
        <dbReference type="ARBA" id="ARBA00022598"/>
    </source>
</evidence>
<evidence type="ECO:0000259" key="12">
    <source>
        <dbReference type="Pfam" id="PF05746"/>
    </source>
</evidence>
<gene>
    <name evidence="11" type="primary">glyS</name>
    <name evidence="13" type="ORF">EV148_10363</name>
</gene>
<evidence type="ECO:0000256" key="1">
    <source>
        <dbReference type="ARBA" id="ARBA00004496"/>
    </source>
</evidence>
<comment type="catalytic activity">
    <reaction evidence="10 11">
        <text>tRNA(Gly) + glycine + ATP = glycyl-tRNA(Gly) + AMP + diphosphate</text>
        <dbReference type="Rhea" id="RHEA:16013"/>
        <dbReference type="Rhea" id="RHEA-COMP:9664"/>
        <dbReference type="Rhea" id="RHEA-COMP:9683"/>
        <dbReference type="ChEBI" id="CHEBI:30616"/>
        <dbReference type="ChEBI" id="CHEBI:33019"/>
        <dbReference type="ChEBI" id="CHEBI:57305"/>
        <dbReference type="ChEBI" id="CHEBI:78442"/>
        <dbReference type="ChEBI" id="CHEBI:78522"/>
        <dbReference type="ChEBI" id="CHEBI:456215"/>
        <dbReference type="EC" id="6.1.1.14"/>
    </reaction>
</comment>
<dbReference type="AlphaFoldDB" id="A0A4R2I9N5"/>
<keyword evidence="4 11" id="KW-0963">Cytoplasm</keyword>
<comment type="subunit">
    <text evidence="3 11">Tetramer of two alpha and two beta subunits.</text>
</comment>
<comment type="similarity">
    <text evidence="2 11">Belongs to the class-II aminoacyl-tRNA synthetase family.</text>
</comment>
<evidence type="ECO:0000256" key="7">
    <source>
        <dbReference type="ARBA" id="ARBA00022840"/>
    </source>
</evidence>
<evidence type="ECO:0000313" key="13">
    <source>
        <dbReference type="EMBL" id="TCO41144.1"/>
    </source>
</evidence>
<organism evidence="13 14">
    <name type="scientific">Dokdonella fugitiva</name>
    <dbReference type="NCBI Taxonomy" id="328517"/>
    <lineage>
        <taxon>Bacteria</taxon>
        <taxon>Pseudomonadati</taxon>
        <taxon>Pseudomonadota</taxon>
        <taxon>Gammaproteobacteria</taxon>
        <taxon>Lysobacterales</taxon>
        <taxon>Rhodanobacteraceae</taxon>
        <taxon>Dokdonella</taxon>
    </lineage>
</organism>
<protein>
    <recommendedName>
        <fullName evidence="11">Glycine--tRNA ligase beta subunit</fullName>
        <ecNumber evidence="11">6.1.1.14</ecNumber>
    </recommendedName>
    <alternativeName>
        <fullName evidence="11">Glycyl-tRNA synthetase beta subunit</fullName>
        <shortName evidence="11">GlyRS</shortName>
    </alternativeName>
</protein>
<dbReference type="PROSITE" id="PS50861">
    <property type="entry name" value="AA_TRNA_LIGASE_II_GLYAB"/>
    <property type="match status" value="1"/>
</dbReference>
<keyword evidence="7 11" id="KW-0067">ATP-binding</keyword>
<dbReference type="HAMAP" id="MF_00255">
    <property type="entry name" value="Gly_tRNA_synth_beta"/>
    <property type="match status" value="1"/>
</dbReference>
<evidence type="ECO:0000256" key="6">
    <source>
        <dbReference type="ARBA" id="ARBA00022741"/>
    </source>
</evidence>
<keyword evidence="14" id="KW-1185">Reference proteome</keyword>
<evidence type="ECO:0000256" key="11">
    <source>
        <dbReference type="HAMAP-Rule" id="MF_00255"/>
    </source>
</evidence>
<evidence type="ECO:0000256" key="4">
    <source>
        <dbReference type="ARBA" id="ARBA00022490"/>
    </source>
</evidence>
<dbReference type="EC" id="6.1.1.14" evidence="11"/>
<dbReference type="PRINTS" id="PR01045">
    <property type="entry name" value="TRNASYNTHGB"/>
</dbReference>
<accession>A0A4R2I9N5</accession>
<comment type="caution">
    <text evidence="13">The sequence shown here is derived from an EMBL/GenBank/DDBJ whole genome shotgun (WGS) entry which is preliminary data.</text>
</comment>
<dbReference type="OrthoDB" id="9775440at2"/>
<dbReference type="RefSeq" id="WP_131995743.1">
    <property type="nucleotide sequence ID" value="NZ_SLWQ01000003.1"/>
</dbReference>